<evidence type="ECO:0000256" key="6">
    <source>
        <dbReference type="ARBA" id="ARBA00022676"/>
    </source>
</evidence>
<dbReference type="PANTHER" id="PTHR43363">
    <property type="entry name" value="HYPOXANTHINE PHOSPHORIBOSYLTRANSFERASE"/>
    <property type="match status" value="1"/>
</dbReference>
<evidence type="ECO:0000256" key="10">
    <source>
        <dbReference type="ARBA" id="ARBA00031082"/>
    </source>
</evidence>
<dbReference type="GO" id="GO:0004845">
    <property type="term" value="F:uracil phosphoribosyltransferase activity"/>
    <property type="evidence" value="ECO:0007669"/>
    <property type="project" value="UniProtKB-EC"/>
</dbReference>
<dbReference type="InterPro" id="IPR000836">
    <property type="entry name" value="PRTase_dom"/>
</dbReference>
<dbReference type="CDD" id="cd06223">
    <property type="entry name" value="PRTases_typeI"/>
    <property type="match status" value="1"/>
</dbReference>
<dbReference type="NCBIfam" id="NF001097">
    <property type="entry name" value="PRK00129.1"/>
    <property type="match status" value="1"/>
</dbReference>
<evidence type="ECO:0000256" key="8">
    <source>
        <dbReference type="ARBA" id="ARBA00022741"/>
    </source>
</evidence>
<feature type="domain" description="Phosphoribosyltransferase" evidence="15">
    <location>
        <begin position="44"/>
        <end position="250"/>
    </location>
</feature>
<dbReference type="FunFam" id="3.40.50.2020:FF:000023">
    <property type="entry name" value="Probable uracil phosphoribosyltransferase"/>
    <property type="match status" value="1"/>
</dbReference>
<evidence type="ECO:0000313" key="16">
    <source>
        <dbReference type="EMBL" id="EGQ21507.1"/>
    </source>
</evidence>
<dbReference type="Proteomes" id="UP000004123">
    <property type="component" value="Unassembled WGS sequence"/>
</dbReference>
<evidence type="ECO:0000256" key="1">
    <source>
        <dbReference type="ARBA" id="ARBA00001946"/>
    </source>
</evidence>
<evidence type="ECO:0000256" key="9">
    <source>
        <dbReference type="ARBA" id="ARBA00023134"/>
    </source>
</evidence>
<dbReference type="eggNOG" id="COG0035">
    <property type="taxonomic scope" value="Bacteria"/>
</dbReference>
<accession>F9DFR9</accession>
<dbReference type="HOGENOM" id="CLU_067096_2_0_10"/>
<dbReference type="AlphaFoldDB" id="F9DFR9"/>
<comment type="pathway">
    <text evidence="2">Pyrimidine metabolism; UMP biosynthesis via salvage pathway; UMP from uracil: step 1/1.</text>
</comment>
<evidence type="ECO:0000256" key="7">
    <source>
        <dbReference type="ARBA" id="ARBA00022679"/>
    </source>
</evidence>
<sequence length="253" mass="28766">MLNYFLNFAEILGHKNYYSQTYISPIYNHSVKRKMEIINFSDQNSIVNQYMAEIRDKEYQRNRLLFRNNVMRIGEFEAFEISKTLQYETKEILTPLGVSKVNIPTDKIVLATIFRAGLPFHNGFLNIFDHAGNAFVSAYREYKDKEHHEVGIHVEYLATPDINGKTLIIADPMLATGGSMELGYKAILSKGEPRHVHIACVIASPEGIEHIKKTFPDNNTTIWCGAIDDGLNEHKYIVPGFGDAGDLCYGEKL</sequence>
<protein>
    <recommendedName>
        <fullName evidence="13">Uracil phosphoribosyltransferase</fullName>
        <ecNumber evidence="4">2.4.2.9</ecNumber>
    </recommendedName>
    <alternativeName>
        <fullName evidence="10">UMP pyrophosphorylase</fullName>
    </alternativeName>
    <alternativeName>
        <fullName evidence="14">UPRTase</fullName>
    </alternativeName>
</protein>
<evidence type="ECO:0000313" key="17">
    <source>
        <dbReference type="Proteomes" id="UP000004123"/>
    </source>
</evidence>
<dbReference type="InterPro" id="IPR029057">
    <property type="entry name" value="PRTase-like"/>
</dbReference>
<keyword evidence="8" id="KW-0547">Nucleotide-binding</keyword>
<keyword evidence="9" id="KW-0342">GTP-binding</keyword>
<keyword evidence="7 16" id="KW-0808">Transferase</keyword>
<dbReference type="EC" id="2.4.2.9" evidence="4"/>
<proteinExistence type="inferred from homology"/>
<comment type="catalytic activity">
    <reaction evidence="11">
        <text>UMP + diphosphate = 5-phospho-alpha-D-ribose 1-diphosphate + uracil</text>
        <dbReference type="Rhea" id="RHEA:13017"/>
        <dbReference type="ChEBI" id="CHEBI:17568"/>
        <dbReference type="ChEBI" id="CHEBI:33019"/>
        <dbReference type="ChEBI" id="CHEBI:57865"/>
        <dbReference type="ChEBI" id="CHEBI:58017"/>
        <dbReference type="EC" id="2.4.2.9"/>
    </reaction>
</comment>
<evidence type="ECO:0000256" key="11">
    <source>
        <dbReference type="ARBA" id="ARBA00052919"/>
    </source>
</evidence>
<dbReference type="EMBL" id="AFPY01000019">
    <property type="protein sequence ID" value="EGQ21507.1"/>
    <property type="molecule type" value="Genomic_DNA"/>
</dbReference>
<evidence type="ECO:0000256" key="12">
    <source>
        <dbReference type="ARBA" id="ARBA00056901"/>
    </source>
</evidence>
<evidence type="ECO:0000256" key="4">
    <source>
        <dbReference type="ARBA" id="ARBA00011894"/>
    </source>
</evidence>
<keyword evidence="5" id="KW-0021">Allosteric enzyme</keyword>
<dbReference type="STRING" id="997353.HMPREF9144_0509"/>
<dbReference type="SUPFAM" id="SSF53271">
    <property type="entry name" value="PRTase-like"/>
    <property type="match status" value="1"/>
</dbReference>
<comment type="function">
    <text evidence="12">Catalyzes the conversion of uracil and 5-phospho-alpha-D-ribose 1-diphosphate (PRPP) to UMP and diphosphate.</text>
</comment>
<dbReference type="Gene3D" id="3.40.50.2020">
    <property type="match status" value="1"/>
</dbReference>
<reference evidence="16 17" key="1">
    <citation type="submission" date="2011-04" db="EMBL/GenBank/DDBJ databases">
        <authorList>
            <person name="Muzny D."/>
            <person name="Qin X."/>
            <person name="Deng J."/>
            <person name="Jiang H."/>
            <person name="Liu Y."/>
            <person name="Qu J."/>
            <person name="Song X.-Z."/>
            <person name="Zhang L."/>
            <person name="Thornton R."/>
            <person name="Coyle M."/>
            <person name="Francisco L."/>
            <person name="Jackson L."/>
            <person name="Javaid M."/>
            <person name="Korchina V."/>
            <person name="Kovar C."/>
            <person name="Mata R."/>
            <person name="Mathew T."/>
            <person name="Ngo R."/>
            <person name="Nguyen L."/>
            <person name="Nguyen N."/>
            <person name="Okwuonu G."/>
            <person name="Ongeri F."/>
            <person name="Pham C."/>
            <person name="Simmons D."/>
            <person name="Wilczek-Boney K."/>
            <person name="Hale W."/>
            <person name="Jakkamsetti A."/>
            <person name="Pham P."/>
            <person name="Ruth R."/>
            <person name="San Lucas F."/>
            <person name="Warren J."/>
            <person name="Zhang J."/>
            <person name="Zhao Z."/>
            <person name="Zhou C."/>
            <person name="Zhu D."/>
            <person name="Lee S."/>
            <person name="Bess C."/>
            <person name="Blankenburg K."/>
            <person name="Forbes L."/>
            <person name="Fu Q."/>
            <person name="Gubbala S."/>
            <person name="Hirani K."/>
            <person name="Jayaseelan J.C."/>
            <person name="Lara F."/>
            <person name="Munidasa M."/>
            <person name="Palculict T."/>
            <person name="Patil S."/>
            <person name="Pu L.-L."/>
            <person name="Saada N."/>
            <person name="Tang L."/>
            <person name="Weissenberger G."/>
            <person name="Zhu Y."/>
            <person name="Hemphill L."/>
            <person name="Shang Y."/>
            <person name="Youmans B."/>
            <person name="Ayvaz T."/>
            <person name="Ross M."/>
            <person name="Santibanez J."/>
            <person name="Aqrawi P."/>
            <person name="Gross S."/>
            <person name="Joshi V."/>
            <person name="Fowler G."/>
            <person name="Nazareth L."/>
            <person name="Reid J."/>
            <person name="Worley K."/>
            <person name="Petrosino J."/>
            <person name="Highlander S."/>
            <person name="Gibbs R."/>
        </authorList>
    </citation>
    <scope>NUCLEOTIDE SEQUENCE [LARGE SCALE GENOMIC DNA]</scope>
    <source>
        <strain evidence="16 17">ATCC 700821</strain>
    </source>
</reference>
<evidence type="ECO:0000256" key="2">
    <source>
        <dbReference type="ARBA" id="ARBA00005180"/>
    </source>
</evidence>
<keyword evidence="6 16" id="KW-0328">Glycosyltransferase</keyword>
<comment type="similarity">
    <text evidence="3">Belongs to the UPRTase family.</text>
</comment>
<evidence type="ECO:0000256" key="14">
    <source>
        <dbReference type="ARBA" id="ARBA00079807"/>
    </source>
</evidence>
<evidence type="ECO:0000256" key="5">
    <source>
        <dbReference type="ARBA" id="ARBA00022533"/>
    </source>
</evidence>
<evidence type="ECO:0000259" key="15">
    <source>
        <dbReference type="Pfam" id="PF14681"/>
    </source>
</evidence>
<dbReference type="GO" id="GO:0005525">
    <property type="term" value="F:GTP binding"/>
    <property type="evidence" value="ECO:0007669"/>
    <property type="project" value="UniProtKB-KW"/>
</dbReference>
<evidence type="ECO:0000256" key="13">
    <source>
        <dbReference type="ARBA" id="ARBA00072146"/>
    </source>
</evidence>
<organism evidence="16 17">
    <name type="scientific">Prevotella pallens ATCC 700821</name>
    <dbReference type="NCBI Taxonomy" id="997353"/>
    <lineage>
        <taxon>Bacteria</taxon>
        <taxon>Pseudomonadati</taxon>
        <taxon>Bacteroidota</taxon>
        <taxon>Bacteroidia</taxon>
        <taxon>Bacteroidales</taxon>
        <taxon>Prevotellaceae</taxon>
        <taxon>Prevotella</taxon>
    </lineage>
</organism>
<comment type="cofactor">
    <cofactor evidence="1">
        <name>Mg(2+)</name>
        <dbReference type="ChEBI" id="CHEBI:18420"/>
    </cofactor>
</comment>
<gene>
    <name evidence="16" type="primary">upp</name>
    <name evidence="16" type="ORF">HMPREF9144_0509</name>
</gene>
<evidence type="ECO:0000256" key="3">
    <source>
        <dbReference type="ARBA" id="ARBA00009516"/>
    </source>
</evidence>
<dbReference type="Pfam" id="PF14681">
    <property type="entry name" value="UPRTase"/>
    <property type="match status" value="1"/>
</dbReference>
<name>F9DFR9_9BACT</name>
<comment type="caution">
    <text evidence="16">The sequence shown here is derived from an EMBL/GenBank/DDBJ whole genome shotgun (WGS) entry which is preliminary data.</text>
</comment>
<dbReference type="PANTHER" id="PTHR43363:SF1">
    <property type="entry name" value="HYPOXANTHINE-GUANINE PHOSPHORIBOSYLTRANSFERASE"/>
    <property type="match status" value="1"/>
</dbReference>